<keyword evidence="6" id="KW-1185">Reference proteome</keyword>
<name>A0A8E2DUP5_9APHY</name>
<keyword evidence="1 3" id="KW-0853">WD repeat</keyword>
<dbReference type="AlphaFoldDB" id="A0A8E2DUP5"/>
<evidence type="ECO:0000313" key="6">
    <source>
        <dbReference type="Proteomes" id="UP000250043"/>
    </source>
</evidence>
<evidence type="ECO:0000256" key="1">
    <source>
        <dbReference type="ARBA" id="ARBA00022574"/>
    </source>
</evidence>
<dbReference type="PROSITE" id="PS50082">
    <property type="entry name" value="WD_REPEATS_2"/>
    <property type="match status" value="2"/>
</dbReference>
<dbReference type="SUPFAM" id="SSF50978">
    <property type="entry name" value="WD40 repeat-like"/>
    <property type="match status" value="1"/>
</dbReference>
<dbReference type="OrthoDB" id="25131at2759"/>
<dbReference type="PANTHER" id="PTHR22889:SF0">
    <property type="entry name" value="WD REPEAT-CONTAINING PROTEIN 89"/>
    <property type="match status" value="1"/>
</dbReference>
<organism evidence="5 6">
    <name type="scientific">Obba rivulosa</name>
    <dbReference type="NCBI Taxonomy" id="1052685"/>
    <lineage>
        <taxon>Eukaryota</taxon>
        <taxon>Fungi</taxon>
        <taxon>Dikarya</taxon>
        <taxon>Basidiomycota</taxon>
        <taxon>Agaricomycotina</taxon>
        <taxon>Agaricomycetes</taxon>
        <taxon>Polyporales</taxon>
        <taxon>Gelatoporiaceae</taxon>
        <taxon>Obba</taxon>
    </lineage>
</organism>
<keyword evidence="2" id="KW-0677">Repeat</keyword>
<feature type="region of interest" description="Disordered" evidence="4">
    <location>
        <begin position="356"/>
        <end position="396"/>
    </location>
</feature>
<evidence type="ECO:0000313" key="5">
    <source>
        <dbReference type="EMBL" id="OCH95967.1"/>
    </source>
</evidence>
<gene>
    <name evidence="5" type="ORF">OBBRIDRAFT_744595</name>
</gene>
<dbReference type="PANTHER" id="PTHR22889">
    <property type="entry name" value="WD REPEAT-CONTAINING PROTEIN 89"/>
    <property type="match status" value="1"/>
</dbReference>
<sequence>MSLLDAPSFKNVSRPLNSTALPSEAYALSIASLSSCYAVSASAPNNAIYLYDRANLRNITTLRGHEVSITHMRAVPAFVGSAGPILISCGKDGTVKAWDERTASVGLQMHALTSGRTPGLLSCDVSVNGMMVAAGTELQGDDASILYWDPRQPAAPLRTHSYTHSDDITALHFCRPSSGAPAAGNVLLSASSDGLVCTSNADEEDEDEAGLHVGNWGCSIAQAGWISGRMDLPGIWAASDMETFSVWSNELDLVQNVDIRQPSVHRQDLTWVTDYLIGCHNNMTIPSDADNDLSVFVGSNEGDIALISRSTLSDPSWPWTLSQIWSRGHAGVVRSLLWDEQNNVLITGGEDSKINAWSGPTLGAQSASNELGSKRDNDDQVMDVDEEMPIRKRRRA</sequence>
<dbReference type="InterPro" id="IPR001680">
    <property type="entry name" value="WD40_rpt"/>
</dbReference>
<feature type="repeat" description="WD" evidence="3">
    <location>
        <begin position="62"/>
        <end position="99"/>
    </location>
</feature>
<dbReference type="InterPro" id="IPR036322">
    <property type="entry name" value="WD40_repeat_dom_sf"/>
</dbReference>
<evidence type="ECO:0000256" key="4">
    <source>
        <dbReference type="SAM" id="MobiDB-lite"/>
    </source>
</evidence>
<evidence type="ECO:0000256" key="2">
    <source>
        <dbReference type="ARBA" id="ARBA00022737"/>
    </source>
</evidence>
<evidence type="ECO:0000256" key="3">
    <source>
        <dbReference type="PROSITE-ProRule" id="PRU00221"/>
    </source>
</evidence>
<dbReference type="Gene3D" id="2.130.10.10">
    <property type="entry name" value="YVTN repeat-like/Quinoprotein amine dehydrogenase"/>
    <property type="match status" value="2"/>
</dbReference>
<dbReference type="InterPro" id="IPR039328">
    <property type="entry name" value="WDR89"/>
</dbReference>
<dbReference type="PROSITE" id="PS50294">
    <property type="entry name" value="WD_REPEATS_REGION"/>
    <property type="match status" value="1"/>
</dbReference>
<proteinExistence type="predicted"/>
<accession>A0A8E2DUP5</accession>
<dbReference type="Proteomes" id="UP000250043">
    <property type="component" value="Unassembled WGS sequence"/>
</dbReference>
<dbReference type="SMART" id="SM00320">
    <property type="entry name" value="WD40"/>
    <property type="match status" value="3"/>
</dbReference>
<protein>
    <submittedName>
        <fullName evidence="5">WD40 repeat-like protein</fullName>
    </submittedName>
</protein>
<dbReference type="Pfam" id="PF00400">
    <property type="entry name" value="WD40"/>
    <property type="match status" value="2"/>
</dbReference>
<reference evidence="5 6" key="1">
    <citation type="submission" date="2016-07" db="EMBL/GenBank/DDBJ databases">
        <title>Draft genome of the white-rot fungus Obba rivulosa 3A-2.</title>
        <authorList>
            <consortium name="DOE Joint Genome Institute"/>
            <person name="Miettinen O."/>
            <person name="Riley R."/>
            <person name="Acob R."/>
            <person name="Barry K."/>
            <person name="Cullen D."/>
            <person name="De Vries R."/>
            <person name="Hainaut M."/>
            <person name="Hatakka A."/>
            <person name="Henrissat B."/>
            <person name="Hilden K."/>
            <person name="Kuo R."/>
            <person name="Labutti K."/>
            <person name="Lipzen A."/>
            <person name="Makela M.R."/>
            <person name="Sandor L."/>
            <person name="Spatafora J.W."/>
            <person name="Grigoriev I.V."/>
            <person name="Hibbett D.S."/>
        </authorList>
    </citation>
    <scope>NUCLEOTIDE SEQUENCE [LARGE SCALE GENOMIC DNA]</scope>
    <source>
        <strain evidence="5 6">3A-2</strain>
    </source>
</reference>
<dbReference type="EMBL" id="KV722333">
    <property type="protein sequence ID" value="OCH95967.1"/>
    <property type="molecule type" value="Genomic_DNA"/>
</dbReference>
<feature type="repeat" description="WD" evidence="3">
    <location>
        <begin position="326"/>
        <end position="358"/>
    </location>
</feature>
<dbReference type="InterPro" id="IPR015943">
    <property type="entry name" value="WD40/YVTN_repeat-like_dom_sf"/>
</dbReference>